<dbReference type="InterPro" id="IPR036941">
    <property type="entry name" value="Rcpt_L-dom_sf"/>
</dbReference>
<evidence type="ECO:0000313" key="3">
    <source>
        <dbReference type="Proteomes" id="UP000268014"/>
    </source>
</evidence>
<dbReference type="Pfam" id="PF01030">
    <property type="entry name" value="Recep_L_domain"/>
    <property type="match status" value="2"/>
</dbReference>
<evidence type="ECO:0000313" key="2">
    <source>
        <dbReference type="EMBL" id="VDO72915.1"/>
    </source>
</evidence>
<evidence type="ECO:0000259" key="1">
    <source>
        <dbReference type="Pfam" id="PF01030"/>
    </source>
</evidence>
<gene>
    <name evidence="2" type="ORF">HPLM_LOCUS18749</name>
</gene>
<sequence>MKMALKRTDCSALVGDLLYPANDEGIEVWKRIHKVYGTVTVNGIEAMSLSILRNLVIDGWQQRVVRIINNRELRHIAEILTMTVTGPEPHFWFHNNTSFCHPVNIRKKIEAKLGSKISWDERCLTRCPGGSLNAKYLDDLDENCNVVSGDLVIEGLKDMPPHSDKLAQIEKISGRLVVKENSAVSDLSFLPYLKEIGSPGKKGPSLEVVDNMKFAMKGLDTLEKINGDVRVISEKETDVSNAVRKKIIGVTSGTASFFGRNLKS</sequence>
<dbReference type="Proteomes" id="UP000268014">
    <property type="component" value="Unassembled WGS sequence"/>
</dbReference>
<dbReference type="AlphaFoldDB" id="A0A0N4X315"/>
<accession>A0A0N4X315</accession>
<dbReference type="PANTHER" id="PTHR21662:SF59">
    <property type="entry name" value="RECEPTOR PROTEIN-TYROSINE KINASE"/>
    <property type="match status" value="1"/>
</dbReference>
<name>A0A0N4X315_HAEPC</name>
<reference evidence="4" key="1">
    <citation type="submission" date="2017-02" db="UniProtKB">
        <authorList>
            <consortium name="WormBaseParasite"/>
        </authorList>
    </citation>
    <scope>IDENTIFICATION</scope>
</reference>
<dbReference type="Gene3D" id="3.80.20.20">
    <property type="entry name" value="Receptor L-domain"/>
    <property type="match status" value="1"/>
</dbReference>
<feature type="domain" description="Receptor L-domain" evidence="1">
    <location>
        <begin position="143"/>
        <end position="229"/>
    </location>
</feature>
<dbReference type="InterPro" id="IPR000494">
    <property type="entry name" value="Rcpt_L-dom"/>
</dbReference>
<dbReference type="OrthoDB" id="5821210at2759"/>
<dbReference type="EMBL" id="UZAF01020782">
    <property type="protein sequence ID" value="VDO72915.1"/>
    <property type="molecule type" value="Genomic_DNA"/>
</dbReference>
<dbReference type="InterPro" id="IPR053079">
    <property type="entry name" value="SPS2_domain"/>
</dbReference>
<dbReference type="PANTHER" id="PTHR21662">
    <property type="entry name" value="RECEPTOR PROTEIN-TYROSINE KINASE"/>
    <property type="match status" value="1"/>
</dbReference>
<dbReference type="WBParaSite" id="HPLM_0001875701-mRNA-1">
    <property type="protein sequence ID" value="HPLM_0001875701-mRNA-1"/>
    <property type="gene ID" value="HPLM_0001875701"/>
</dbReference>
<organism evidence="4">
    <name type="scientific">Haemonchus placei</name>
    <name type="common">Barber's pole worm</name>
    <dbReference type="NCBI Taxonomy" id="6290"/>
    <lineage>
        <taxon>Eukaryota</taxon>
        <taxon>Metazoa</taxon>
        <taxon>Ecdysozoa</taxon>
        <taxon>Nematoda</taxon>
        <taxon>Chromadorea</taxon>
        <taxon>Rhabditida</taxon>
        <taxon>Rhabditina</taxon>
        <taxon>Rhabditomorpha</taxon>
        <taxon>Strongyloidea</taxon>
        <taxon>Trichostrongylidae</taxon>
        <taxon>Haemonchus</taxon>
    </lineage>
</organism>
<dbReference type="SUPFAM" id="SSF52058">
    <property type="entry name" value="L domain-like"/>
    <property type="match status" value="2"/>
</dbReference>
<protein>
    <submittedName>
        <fullName evidence="4">Recep_L_domain domain-containing protein</fullName>
    </submittedName>
</protein>
<reference evidence="2 3" key="2">
    <citation type="submission" date="2018-11" db="EMBL/GenBank/DDBJ databases">
        <authorList>
            <consortium name="Pathogen Informatics"/>
        </authorList>
    </citation>
    <scope>NUCLEOTIDE SEQUENCE [LARGE SCALE GENOMIC DNA]</scope>
    <source>
        <strain evidence="2 3">MHpl1</strain>
    </source>
</reference>
<evidence type="ECO:0000313" key="4">
    <source>
        <dbReference type="WBParaSite" id="HPLM_0001875701-mRNA-1"/>
    </source>
</evidence>
<proteinExistence type="predicted"/>
<feature type="domain" description="Receptor L-domain" evidence="1">
    <location>
        <begin position="10"/>
        <end position="105"/>
    </location>
</feature>
<keyword evidence="3" id="KW-1185">Reference proteome</keyword>